<reference evidence="1" key="1">
    <citation type="journal article" date="2023" name="Genome Biol. Evol.">
        <title>Long-read-based Genome Assembly of Drosophila gunungcola Reveals Fewer Chemosensory Genes in Flower-breeding Species.</title>
        <authorList>
            <person name="Negi A."/>
            <person name="Liao B.Y."/>
            <person name="Yeh S.D."/>
        </authorList>
    </citation>
    <scope>NUCLEOTIDE SEQUENCE</scope>
    <source>
        <strain evidence="1">Sukarami</strain>
    </source>
</reference>
<keyword evidence="2" id="KW-1185">Reference proteome</keyword>
<dbReference type="Proteomes" id="UP001059596">
    <property type="component" value="Unassembled WGS sequence"/>
</dbReference>
<evidence type="ECO:0000313" key="1">
    <source>
        <dbReference type="EMBL" id="KAI8033085.1"/>
    </source>
</evidence>
<organism evidence="1 2">
    <name type="scientific">Drosophila gunungcola</name>
    <name type="common">fruit fly</name>
    <dbReference type="NCBI Taxonomy" id="103775"/>
    <lineage>
        <taxon>Eukaryota</taxon>
        <taxon>Metazoa</taxon>
        <taxon>Ecdysozoa</taxon>
        <taxon>Arthropoda</taxon>
        <taxon>Hexapoda</taxon>
        <taxon>Insecta</taxon>
        <taxon>Pterygota</taxon>
        <taxon>Neoptera</taxon>
        <taxon>Endopterygota</taxon>
        <taxon>Diptera</taxon>
        <taxon>Brachycera</taxon>
        <taxon>Muscomorpha</taxon>
        <taxon>Ephydroidea</taxon>
        <taxon>Drosophilidae</taxon>
        <taxon>Drosophila</taxon>
        <taxon>Sophophora</taxon>
    </lineage>
</organism>
<comment type="caution">
    <text evidence="1">The sequence shown here is derived from an EMBL/GenBank/DDBJ whole genome shotgun (WGS) entry which is preliminary data.</text>
</comment>
<protein>
    <submittedName>
        <fullName evidence="1">Uncharacterized protein</fullName>
    </submittedName>
</protein>
<gene>
    <name evidence="1" type="ORF">M5D96_014160</name>
</gene>
<proteinExistence type="predicted"/>
<accession>A0A9P9YA14</accession>
<name>A0A9P9YA14_9MUSC</name>
<sequence length="55" mass="6482">MHGFRPFAPFLFSPYSIFWRLRRNFTRSSILRCSALLRPQVFALLCLSERLGASF</sequence>
<evidence type="ECO:0000313" key="2">
    <source>
        <dbReference type="Proteomes" id="UP001059596"/>
    </source>
</evidence>
<dbReference type="EMBL" id="JAMKOV010000210">
    <property type="protein sequence ID" value="KAI8033085.1"/>
    <property type="molecule type" value="Genomic_DNA"/>
</dbReference>
<dbReference type="AlphaFoldDB" id="A0A9P9YA14"/>